<dbReference type="OrthoDB" id="998509at2759"/>
<accession>A0A7J9CIZ7</accession>
<dbReference type="PANTHER" id="PTHR47723:SF24">
    <property type="entry name" value="RNASE H TYPE-1 DOMAIN-CONTAINING PROTEIN"/>
    <property type="match status" value="1"/>
</dbReference>
<dbReference type="GO" id="GO:0004523">
    <property type="term" value="F:RNA-DNA hybrid ribonuclease activity"/>
    <property type="evidence" value="ECO:0007669"/>
    <property type="project" value="InterPro"/>
</dbReference>
<feature type="domain" description="RNase H type-1" evidence="1">
    <location>
        <begin position="9"/>
        <end position="78"/>
    </location>
</feature>
<evidence type="ECO:0000313" key="2">
    <source>
        <dbReference type="EMBL" id="MBA0748105.1"/>
    </source>
</evidence>
<proteinExistence type="predicted"/>
<evidence type="ECO:0000313" key="3">
    <source>
        <dbReference type="Proteomes" id="UP000593579"/>
    </source>
</evidence>
<dbReference type="EMBL" id="JABEZY010000010">
    <property type="protein sequence ID" value="MBA0748105.1"/>
    <property type="molecule type" value="Genomic_DNA"/>
</dbReference>
<organism evidence="2 3">
    <name type="scientific">Gossypium gossypioides</name>
    <name type="common">Mexican cotton</name>
    <name type="synonym">Selera gossypioides</name>
    <dbReference type="NCBI Taxonomy" id="34282"/>
    <lineage>
        <taxon>Eukaryota</taxon>
        <taxon>Viridiplantae</taxon>
        <taxon>Streptophyta</taxon>
        <taxon>Embryophyta</taxon>
        <taxon>Tracheophyta</taxon>
        <taxon>Spermatophyta</taxon>
        <taxon>Magnoliopsida</taxon>
        <taxon>eudicotyledons</taxon>
        <taxon>Gunneridae</taxon>
        <taxon>Pentapetalae</taxon>
        <taxon>rosids</taxon>
        <taxon>malvids</taxon>
        <taxon>Malvales</taxon>
        <taxon>Malvaceae</taxon>
        <taxon>Malvoideae</taxon>
        <taxon>Gossypium</taxon>
    </lineage>
</organism>
<dbReference type="InterPro" id="IPR053151">
    <property type="entry name" value="RNase_H-like"/>
</dbReference>
<dbReference type="SUPFAM" id="SSF53098">
    <property type="entry name" value="Ribonuclease H-like"/>
    <property type="match status" value="1"/>
</dbReference>
<dbReference type="InterPro" id="IPR012337">
    <property type="entry name" value="RNaseH-like_sf"/>
</dbReference>
<sequence>RALGDFRWLTLVQKRGLDRVFIQYDNLEVVKIIQESQPINSSSASVRRILQILHSIEYWRIKHVPREENRVADLLTKMTSDKDHKVQLFEEAPGSLTFIGI</sequence>
<dbReference type="InterPro" id="IPR002156">
    <property type="entry name" value="RNaseH_domain"/>
</dbReference>
<reference evidence="2 3" key="1">
    <citation type="journal article" date="2019" name="Genome Biol. Evol.">
        <title>Insights into the evolution of the New World diploid cottons (Gossypium, subgenus Houzingenia) based on genome sequencing.</title>
        <authorList>
            <person name="Grover C.E."/>
            <person name="Arick M.A. 2nd"/>
            <person name="Thrash A."/>
            <person name="Conover J.L."/>
            <person name="Sanders W.S."/>
            <person name="Peterson D.G."/>
            <person name="Frelichowski J.E."/>
            <person name="Scheffler J.A."/>
            <person name="Scheffler B.E."/>
            <person name="Wendel J.F."/>
        </authorList>
    </citation>
    <scope>NUCLEOTIDE SEQUENCE [LARGE SCALE GENOMIC DNA]</scope>
    <source>
        <strain evidence="2">5</strain>
        <tissue evidence="2">Leaf</tissue>
    </source>
</reference>
<protein>
    <recommendedName>
        <fullName evidence="1">RNase H type-1 domain-containing protein</fullName>
    </recommendedName>
</protein>
<gene>
    <name evidence="2" type="ORF">Gogos_004957</name>
</gene>
<keyword evidence="3" id="KW-1185">Reference proteome</keyword>
<dbReference type="Pfam" id="PF13456">
    <property type="entry name" value="RVT_3"/>
    <property type="match status" value="1"/>
</dbReference>
<dbReference type="AlphaFoldDB" id="A0A7J9CIZ7"/>
<dbReference type="GO" id="GO:0003676">
    <property type="term" value="F:nucleic acid binding"/>
    <property type="evidence" value="ECO:0007669"/>
    <property type="project" value="InterPro"/>
</dbReference>
<dbReference type="PANTHER" id="PTHR47723">
    <property type="entry name" value="OS05G0353850 PROTEIN"/>
    <property type="match status" value="1"/>
</dbReference>
<evidence type="ECO:0000259" key="1">
    <source>
        <dbReference type="Pfam" id="PF13456"/>
    </source>
</evidence>
<dbReference type="Gene3D" id="3.30.420.10">
    <property type="entry name" value="Ribonuclease H-like superfamily/Ribonuclease H"/>
    <property type="match status" value="1"/>
</dbReference>
<name>A0A7J9CIZ7_GOSGO</name>
<feature type="non-terminal residue" evidence="2">
    <location>
        <position position="1"/>
    </location>
</feature>
<comment type="caution">
    <text evidence="2">The sequence shown here is derived from an EMBL/GenBank/DDBJ whole genome shotgun (WGS) entry which is preliminary data.</text>
</comment>
<dbReference type="InterPro" id="IPR036397">
    <property type="entry name" value="RNaseH_sf"/>
</dbReference>
<dbReference type="Proteomes" id="UP000593579">
    <property type="component" value="Unassembled WGS sequence"/>
</dbReference>